<dbReference type="Proteomes" id="UP001589766">
    <property type="component" value="Unassembled WGS sequence"/>
</dbReference>
<reference evidence="2 3" key="1">
    <citation type="submission" date="2024-09" db="EMBL/GenBank/DDBJ databases">
        <authorList>
            <person name="Sun Q."/>
            <person name="Mori K."/>
        </authorList>
    </citation>
    <scope>NUCLEOTIDE SEQUENCE [LARGE SCALE GENOMIC DNA]</scope>
    <source>
        <strain evidence="2 3">CCM 7609</strain>
    </source>
</reference>
<organism evidence="2 3">
    <name type="scientific">Citricoccus parietis</name>
    <dbReference type="NCBI Taxonomy" id="592307"/>
    <lineage>
        <taxon>Bacteria</taxon>
        <taxon>Bacillati</taxon>
        <taxon>Actinomycetota</taxon>
        <taxon>Actinomycetes</taxon>
        <taxon>Micrococcales</taxon>
        <taxon>Micrococcaceae</taxon>
        <taxon>Citricoccus</taxon>
    </lineage>
</organism>
<dbReference type="RefSeq" id="WP_378040922.1">
    <property type="nucleotide sequence ID" value="NZ_JBHLWH010000021.1"/>
</dbReference>
<dbReference type="EMBL" id="JBHLWH010000021">
    <property type="protein sequence ID" value="MFC0248294.1"/>
    <property type="molecule type" value="Genomic_DNA"/>
</dbReference>
<dbReference type="Pfam" id="PF20058">
    <property type="entry name" value="DUF6457"/>
    <property type="match status" value="1"/>
</dbReference>
<feature type="domain" description="DUF6457" evidence="1">
    <location>
        <begin position="17"/>
        <end position="95"/>
    </location>
</feature>
<dbReference type="InterPro" id="IPR045598">
    <property type="entry name" value="DUF6457"/>
</dbReference>
<evidence type="ECO:0000313" key="3">
    <source>
        <dbReference type="Proteomes" id="UP001589766"/>
    </source>
</evidence>
<evidence type="ECO:0000313" key="2">
    <source>
        <dbReference type="EMBL" id="MFC0248294.1"/>
    </source>
</evidence>
<keyword evidence="3" id="KW-1185">Reference proteome</keyword>
<gene>
    <name evidence="2" type="ORF">ACFFIO_07250</name>
</gene>
<sequence>MSETQPAAPQPATLPSATGWPAELMTALELDGVHPDFARLARLARNAADASGNDGDAAATAFIAGYAAGLAEGSGQADFDRAHRASLRGIERLLDRPTP</sequence>
<evidence type="ECO:0000259" key="1">
    <source>
        <dbReference type="Pfam" id="PF20058"/>
    </source>
</evidence>
<name>A0ABV6F4N8_9MICC</name>
<proteinExistence type="predicted"/>
<protein>
    <submittedName>
        <fullName evidence="2">DUF6457 domain-containing protein</fullName>
    </submittedName>
</protein>
<comment type="caution">
    <text evidence="2">The sequence shown here is derived from an EMBL/GenBank/DDBJ whole genome shotgun (WGS) entry which is preliminary data.</text>
</comment>
<accession>A0ABV6F4N8</accession>